<dbReference type="AlphaFoldDB" id="A0A0N5ARC2"/>
<protein>
    <submittedName>
        <fullName evidence="2">Dof-type domain-containing protein</fullName>
    </submittedName>
</protein>
<dbReference type="WBParaSite" id="SMUV_0000726501-mRNA-1">
    <property type="protein sequence ID" value="SMUV_0000726501-mRNA-1"/>
    <property type="gene ID" value="SMUV_0000726501"/>
</dbReference>
<proteinExistence type="predicted"/>
<reference evidence="2" key="1">
    <citation type="submission" date="2017-02" db="UniProtKB">
        <authorList>
            <consortium name="WormBaseParasite"/>
        </authorList>
    </citation>
    <scope>IDENTIFICATION</scope>
</reference>
<name>A0A0N5ARC2_9BILA</name>
<evidence type="ECO:0000313" key="1">
    <source>
        <dbReference type="Proteomes" id="UP000046393"/>
    </source>
</evidence>
<dbReference type="Proteomes" id="UP000046393">
    <property type="component" value="Unplaced"/>
</dbReference>
<sequence length="81" mass="9111">MCALPSSSEVEKEKQRLSTAMFSGLQFMPFSTIESSGSSVFPPNLAQIPLFNQQWSYWSALQQQLLQSLQHQSPQSRSGLF</sequence>
<dbReference type="STRING" id="451379.A0A0N5ARC2"/>
<keyword evidence="1" id="KW-1185">Reference proteome</keyword>
<evidence type="ECO:0000313" key="2">
    <source>
        <dbReference type="WBParaSite" id="SMUV_0000726501-mRNA-1"/>
    </source>
</evidence>
<organism evidence="1 2">
    <name type="scientific">Syphacia muris</name>
    <dbReference type="NCBI Taxonomy" id="451379"/>
    <lineage>
        <taxon>Eukaryota</taxon>
        <taxon>Metazoa</taxon>
        <taxon>Ecdysozoa</taxon>
        <taxon>Nematoda</taxon>
        <taxon>Chromadorea</taxon>
        <taxon>Rhabditida</taxon>
        <taxon>Spirurina</taxon>
        <taxon>Oxyuridomorpha</taxon>
        <taxon>Oxyuroidea</taxon>
        <taxon>Oxyuridae</taxon>
        <taxon>Syphacia</taxon>
    </lineage>
</organism>
<accession>A0A0N5ARC2</accession>